<feature type="chain" id="PRO_5032931585" evidence="7">
    <location>
        <begin position="19"/>
        <end position="1081"/>
    </location>
</feature>
<feature type="binding site" evidence="5">
    <location>
        <position position="497"/>
    </location>
    <ligand>
        <name>chlorophyll a</name>
        <dbReference type="ChEBI" id="CHEBI:58416"/>
        <label>1</label>
    </ligand>
</feature>
<evidence type="ECO:0000256" key="3">
    <source>
        <dbReference type="ARBA" id="ARBA00022531"/>
    </source>
</evidence>
<feature type="signal peptide" evidence="7">
    <location>
        <begin position="1"/>
        <end position="18"/>
    </location>
</feature>
<feature type="binding site" evidence="5">
    <location>
        <position position="491"/>
    </location>
    <ligand>
        <name>chlorophyll a</name>
        <dbReference type="ChEBI" id="CHEBI:58416"/>
        <label>1</label>
    </ligand>
</feature>
<dbReference type="PANTHER" id="PTHR21649">
    <property type="entry name" value="CHLOROPHYLL A/B BINDING PROTEIN"/>
    <property type="match status" value="1"/>
</dbReference>
<dbReference type="Pfam" id="PF00504">
    <property type="entry name" value="Chloroa_b-bind"/>
    <property type="match status" value="4"/>
</dbReference>
<evidence type="ECO:0000256" key="4">
    <source>
        <dbReference type="ARBA" id="ARBA00022640"/>
    </source>
</evidence>
<dbReference type="OrthoDB" id="472812at2759"/>
<comment type="caution">
    <text evidence="8">The sequence shown here is derived from an EMBL/GenBank/DDBJ whole genome shotgun (WGS) entry which is preliminary data.</text>
</comment>
<dbReference type="PROSITE" id="PS51257">
    <property type="entry name" value="PROKAR_LIPOPROTEIN"/>
    <property type="match status" value="1"/>
</dbReference>
<feature type="region of interest" description="Disordered" evidence="6">
    <location>
        <begin position="78"/>
        <end position="108"/>
    </location>
</feature>
<protein>
    <submittedName>
        <fullName evidence="8">Uncharacterized protein</fullName>
    </submittedName>
</protein>
<dbReference type="EMBL" id="CAJNNV010028153">
    <property type="protein sequence ID" value="CAE8623356.1"/>
    <property type="molecule type" value="Genomic_DNA"/>
</dbReference>
<accession>A0A813GE88</accession>
<dbReference type="Gene3D" id="1.10.3460.10">
    <property type="entry name" value="Chlorophyll a/b binding protein domain"/>
    <property type="match status" value="4"/>
</dbReference>
<feature type="binding site" evidence="5">
    <location>
        <position position="394"/>
    </location>
    <ligand>
        <name>chlorophyll a</name>
        <dbReference type="ChEBI" id="CHEBI:58416"/>
        <label>1</label>
    </ligand>
</feature>
<keyword evidence="7" id="KW-0732">Signal</keyword>
<dbReference type="SUPFAM" id="SSF103511">
    <property type="entry name" value="Chlorophyll a-b binding protein"/>
    <property type="match status" value="4"/>
</dbReference>
<dbReference type="InterPro" id="IPR001344">
    <property type="entry name" value="Chloro_AB-bd_pln"/>
</dbReference>
<keyword evidence="3" id="KW-0602">Photosynthesis</keyword>
<keyword evidence="5" id="KW-0157">Chromophore</keyword>
<dbReference type="Proteomes" id="UP000654075">
    <property type="component" value="Unassembled WGS sequence"/>
</dbReference>
<evidence type="ECO:0000313" key="9">
    <source>
        <dbReference type="Proteomes" id="UP000654075"/>
    </source>
</evidence>
<keyword evidence="5" id="KW-0148">Chlorophyll</keyword>
<organism evidence="8 9">
    <name type="scientific">Polarella glacialis</name>
    <name type="common">Dinoflagellate</name>
    <dbReference type="NCBI Taxonomy" id="89957"/>
    <lineage>
        <taxon>Eukaryota</taxon>
        <taxon>Sar</taxon>
        <taxon>Alveolata</taxon>
        <taxon>Dinophyceae</taxon>
        <taxon>Suessiales</taxon>
        <taxon>Suessiaceae</taxon>
        <taxon>Polarella</taxon>
    </lineage>
</organism>
<proteinExistence type="predicted"/>
<dbReference type="GO" id="GO:0009507">
    <property type="term" value="C:chloroplast"/>
    <property type="evidence" value="ECO:0007669"/>
    <property type="project" value="UniProtKB-SubCell"/>
</dbReference>
<dbReference type="GO" id="GO:0016168">
    <property type="term" value="F:chlorophyll binding"/>
    <property type="evidence" value="ECO:0007669"/>
    <property type="project" value="UniProtKB-KW"/>
</dbReference>
<feature type="binding site" description="axial binding residue" evidence="5">
    <location>
        <position position="458"/>
    </location>
    <ligand>
        <name>chlorophyll b</name>
        <dbReference type="ChEBI" id="CHEBI:61721"/>
        <label>1</label>
    </ligand>
    <ligandPart>
        <name>Mg</name>
        <dbReference type="ChEBI" id="CHEBI:25107"/>
    </ligandPart>
</feature>
<comment type="subcellular location">
    <subcellularLocation>
        <location evidence="1">Plastid</location>
        <location evidence="1">Chloroplast</location>
    </subcellularLocation>
</comment>
<feature type="binding site" description="axial binding residue" evidence="5">
    <location>
        <position position="396"/>
    </location>
    <ligand>
        <name>chlorophyll b</name>
        <dbReference type="ChEBI" id="CHEBI:61721"/>
        <label>1</label>
    </ligand>
    <ligandPart>
        <name>Mg</name>
        <dbReference type="ChEBI" id="CHEBI:25107"/>
    </ligandPart>
</feature>
<evidence type="ECO:0000256" key="2">
    <source>
        <dbReference type="ARBA" id="ARBA00022528"/>
    </source>
</evidence>
<dbReference type="GO" id="GO:0016020">
    <property type="term" value="C:membrane"/>
    <property type="evidence" value="ECO:0007669"/>
    <property type="project" value="InterPro"/>
</dbReference>
<evidence type="ECO:0000256" key="5">
    <source>
        <dbReference type="PIRSR" id="PIRSR601344-1"/>
    </source>
</evidence>
<feature type="region of interest" description="Disordered" evidence="6">
    <location>
        <begin position="620"/>
        <end position="649"/>
    </location>
</feature>
<name>A0A813GE88_POLGL</name>
<evidence type="ECO:0000256" key="1">
    <source>
        <dbReference type="ARBA" id="ARBA00004229"/>
    </source>
</evidence>
<keyword evidence="4" id="KW-0934">Plastid</keyword>
<dbReference type="InterPro" id="IPR022796">
    <property type="entry name" value="Chloroa_b-bind"/>
</dbReference>
<keyword evidence="2" id="KW-0150">Chloroplast</keyword>
<feature type="compositionally biased region" description="Basic and acidic residues" evidence="6">
    <location>
        <begin position="78"/>
        <end position="96"/>
    </location>
</feature>
<evidence type="ECO:0000313" key="8">
    <source>
        <dbReference type="EMBL" id="CAE8623356.1"/>
    </source>
</evidence>
<reference evidence="8" key="1">
    <citation type="submission" date="2021-02" db="EMBL/GenBank/DDBJ databases">
        <authorList>
            <person name="Dougan E. K."/>
            <person name="Rhodes N."/>
            <person name="Thang M."/>
            <person name="Chan C."/>
        </authorList>
    </citation>
    <scope>NUCLEOTIDE SEQUENCE</scope>
</reference>
<feature type="binding site" evidence="5">
    <location>
        <position position="492"/>
    </location>
    <ligand>
        <name>chlorophyll a</name>
        <dbReference type="ChEBI" id="CHEBI:58416"/>
        <label>1</label>
    </ligand>
</feature>
<feature type="binding site" evidence="5">
    <location>
        <position position="495"/>
    </location>
    <ligand>
        <name>chlorophyll a</name>
        <dbReference type="ChEBI" id="CHEBI:58416"/>
        <label>1</label>
    </ligand>
</feature>
<evidence type="ECO:0000256" key="7">
    <source>
        <dbReference type="SAM" id="SignalP"/>
    </source>
</evidence>
<feature type="binding site" evidence="5">
    <location>
        <position position="528"/>
    </location>
    <ligand>
        <name>chlorophyll a</name>
        <dbReference type="ChEBI" id="CHEBI:58416"/>
        <label>1</label>
    </ligand>
</feature>
<keyword evidence="9" id="KW-1185">Reference proteome</keyword>
<feature type="compositionally biased region" description="Basic and acidic residues" evidence="6">
    <location>
        <begin position="620"/>
        <end position="638"/>
    </location>
</feature>
<feature type="binding site" evidence="5">
    <location>
        <position position="509"/>
    </location>
    <ligand>
        <name>chlorophyll a</name>
        <dbReference type="ChEBI" id="CHEBI:58416"/>
        <label>1</label>
    </ligand>
</feature>
<dbReference type="AlphaFoldDB" id="A0A813GE88"/>
<feature type="binding site" evidence="5">
    <location>
        <position position="391"/>
    </location>
    <ligand>
        <name>chlorophyll a</name>
        <dbReference type="ChEBI" id="CHEBI:58416"/>
        <label>1</label>
    </ligand>
</feature>
<dbReference type="GO" id="GO:0009765">
    <property type="term" value="P:photosynthesis, light harvesting"/>
    <property type="evidence" value="ECO:0007669"/>
    <property type="project" value="InterPro"/>
</dbReference>
<gene>
    <name evidence="8" type="ORF">PGLA1383_LOCUS40628</name>
</gene>
<sequence>MSTLRLTTAAALATGCSAFVAPASPSLRSPAAAVDEVALRLQPQPQGAAGAAGASGATAGAVAALGLTAVVALRESREGRSQRAVARRNERGELERGVAGSNKPGSAVVCRQGRTTAPIGLGGGVGSPQNNGLGQEQLIPGLCWPLSSNGEKWDPLDLSSTDAKLERYTAAEIKHGRIAMIAVIGYILPEMFRFPGCEGYESGLGALTSLPIEGWGQLVAFISAHELLIKPRQGGMGLSDFGQGTELLEGIDDAELHRKQTAERNNGRLAMVAIMGLLVQDYLFPGNPIANMKTTGWWGPSVDYFVHDIAVCQIAGCALPRERRDAGLTAMRATASANVGASSTKPVTEMSVAVPFLAYPKVLRGWVGGEKGFDPLGVTDALPVYLVREAELKHGRIAMLATVGWIATDLGMRFPGEKFAAIANSVNAHDQCVQAGYMTPFLGAIGTFELYSLWLIFEGWEGKAQRDAGDYFLGKKFLPADPEKNTSMRMKEIENGRLAMFAFSGIVTQAVVTGKTWPLAKIIGGQKHCSIPVVESAAARNMMSTLRLTTAAALATGCSAFVAPASPSLRSPAAAVDEVALRLQPQPQGAAGAAGASGATAGAVAALGLTAVVALRESREGRSQRAVARRNERGELERGVAGSNKPGSAVVCRQGRTTAPIGLGGGVGSPQNNGLGQEQLIPGLCWPLSSNGEKWDPLDLSSLSAATSEARVNEACEALASTDAKLERYTAAEIKHGRIAMIAVIGYILPEMFRFPGCEGYESGLGALTSLPIEGWGQLVAFISAHELLIKPRQGGMGLSDFGQGTELLEGIDDAELHRKQTAERNNGRLAMVAIMGLLVQDYLFPGNPIANMKTTGWWGPSVDYFVHDIAVCQIAGCALPRERRDAGLTAMRATASANVGASSTKPVTEMSVAVPFLAYPKVLRGWVGGEKGFDPLGVTDALPVYLVREAELKHGRIAMLATVGWIATDLGMRFPGEKFAAIANSVNAHDQCVQAGYMTPFLGAIGTFELYSLWLIFEGWEGKAQRDAGDYFLGKKFLPADPEKNTSMRMKEIENGRLAMFAFSGIVTQAVVTGKTWPFM</sequence>
<evidence type="ECO:0000256" key="6">
    <source>
        <dbReference type="SAM" id="MobiDB-lite"/>
    </source>
</evidence>